<dbReference type="Proteomes" id="UP000009282">
    <property type="component" value="Chromosome"/>
</dbReference>
<dbReference type="STRING" id="1085623.GNIT_2794"/>
<dbReference type="PANTHER" id="PTHR43364:SF17">
    <property type="entry name" value="ALDO KETO REDUCTASE"/>
    <property type="match status" value="1"/>
</dbReference>
<dbReference type="SUPFAM" id="SSF51430">
    <property type="entry name" value="NAD(P)-linked oxidoreductase"/>
    <property type="match status" value="1"/>
</dbReference>
<dbReference type="AlphaFoldDB" id="G4QIH7"/>
<dbReference type="InterPro" id="IPR036812">
    <property type="entry name" value="NAD(P)_OxRdtase_dom_sf"/>
</dbReference>
<protein>
    <submittedName>
        <fullName evidence="2">Tas protein</fullName>
    </submittedName>
</protein>
<evidence type="ECO:0000313" key="3">
    <source>
        <dbReference type="Proteomes" id="UP000009282"/>
    </source>
</evidence>
<dbReference type="HOGENOM" id="CLU_023205_2_0_6"/>
<evidence type="ECO:0000313" key="2">
    <source>
        <dbReference type="EMBL" id="AEP30891.1"/>
    </source>
</evidence>
<proteinExistence type="predicted"/>
<evidence type="ECO:0000259" key="1">
    <source>
        <dbReference type="Pfam" id="PF00248"/>
    </source>
</evidence>
<dbReference type="InterPro" id="IPR023210">
    <property type="entry name" value="NADP_OxRdtase_dom"/>
</dbReference>
<dbReference type="CDD" id="cd19094">
    <property type="entry name" value="AKR_Tas-like"/>
    <property type="match status" value="1"/>
</dbReference>
<dbReference type="InterPro" id="IPR050523">
    <property type="entry name" value="AKR_Detox_Biosynth"/>
</dbReference>
<organism evidence="2 3">
    <name type="scientific">Glaciecola nitratireducens (strain JCM 12485 / KCTC 12276 / FR1064)</name>
    <dbReference type="NCBI Taxonomy" id="1085623"/>
    <lineage>
        <taxon>Bacteria</taxon>
        <taxon>Pseudomonadati</taxon>
        <taxon>Pseudomonadota</taxon>
        <taxon>Gammaproteobacteria</taxon>
        <taxon>Alteromonadales</taxon>
        <taxon>Alteromonadaceae</taxon>
        <taxon>Brumicola</taxon>
    </lineage>
</organism>
<name>G4QIH7_GLANF</name>
<dbReference type="PANTHER" id="PTHR43364">
    <property type="entry name" value="NADH-SPECIFIC METHYLGLYOXAL REDUCTASE-RELATED"/>
    <property type="match status" value="1"/>
</dbReference>
<reference evidence="2 3" key="1">
    <citation type="journal article" date="2011" name="J. Bacteriol.">
        <title>Complete genome sequence of seawater bacterium Glaciecola nitratireducens FR1064T.</title>
        <authorList>
            <person name="Bian F."/>
            <person name="Qin Q.L."/>
            <person name="Xie B.B."/>
            <person name="Shu Y.L."/>
            <person name="Zhang X.Y."/>
            <person name="Yu Y."/>
            <person name="Chen B."/>
            <person name="Chen X.L."/>
            <person name="Zhou B.C."/>
            <person name="Zhang Y.Z."/>
        </authorList>
    </citation>
    <scope>NUCLEOTIDE SEQUENCE [LARGE SCALE GENOMIC DNA]</scope>
    <source>
        <strain evidence="3">JCM 12485 / KCTC 12276 / FR1064</strain>
    </source>
</reference>
<feature type="domain" description="NADP-dependent oxidoreductase" evidence="1">
    <location>
        <begin position="16"/>
        <end position="342"/>
    </location>
</feature>
<gene>
    <name evidence="2" type="ordered locus">GNIT_2794</name>
</gene>
<keyword evidence="3" id="KW-1185">Reference proteome</keyword>
<dbReference type="RefSeq" id="WP_014109764.1">
    <property type="nucleotide sequence ID" value="NC_016041.1"/>
</dbReference>
<accession>G4QIH7</accession>
<dbReference type="KEGG" id="gni:GNIT_2794"/>
<dbReference type="OrthoDB" id="9772407at2"/>
<sequence length="350" mass="39178">MKYSPLGSSGLSVSRVCLGSMTWGIQNTQADADEQIEYAIERGVNFIDTAEMYPVPPSEQTHGDTERCIGNWLARNPEQRAKLIIATKISGPGFEYVRDNSMISGATIEQALDDSLERLQTDYIDVYQLHWPNRTSPHFGKHWPNQVMATQQNVKAEKKRMRDIVLGLGKALDSGKIRHWGLSDDTTWGIHTYLTLCEELGVAKPVSIQNEFNLLHIKDWPYLIESCVFENIAYLPWSPLSSGMLSGKYIGGARPEGSRWTLTQRQGLFRNTEHSEQAIIAYCEVAKKHGMTPSQMALAWCDQVDGVTSTIIGATKMSQLKENIDAFDLTLSDACLADIEAVLQRYTAPF</sequence>
<dbReference type="EMBL" id="CP003060">
    <property type="protein sequence ID" value="AEP30891.1"/>
    <property type="molecule type" value="Genomic_DNA"/>
</dbReference>
<dbReference type="eggNOG" id="COG0667">
    <property type="taxonomic scope" value="Bacteria"/>
</dbReference>
<dbReference type="Gene3D" id="3.20.20.100">
    <property type="entry name" value="NADP-dependent oxidoreductase domain"/>
    <property type="match status" value="1"/>
</dbReference>
<dbReference type="Pfam" id="PF00248">
    <property type="entry name" value="Aldo_ket_red"/>
    <property type="match status" value="1"/>
</dbReference>